<organism evidence="2 3">
    <name type="scientific">Potamilus streckersoni</name>
    <dbReference type="NCBI Taxonomy" id="2493646"/>
    <lineage>
        <taxon>Eukaryota</taxon>
        <taxon>Metazoa</taxon>
        <taxon>Spiralia</taxon>
        <taxon>Lophotrochozoa</taxon>
        <taxon>Mollusca</taxon>
        <taxon>Bivalvia</taxon>
        <taxon>Autobranchia</taxon>
        <taxon>Heteroconchia</taxon>
        <taxon>Palaeoheterodonta</taxon>
        <taxon>Unionida</taxon>
        <taxon>Unionoidea</taxon>
        <taxon>Unionidae</taxon>
        <taxon>Ambleminae</taxon>
        <taxon>Lampsilini</taxon>
        <taxon>Potamilus</taxon>
    </lineage>
</organism>
<evidence type="ECO:0000256" key="1">
    <source>
        <dbReference type="SAM" id="MobiDB-lite"/>
    </source>
</evidence>
<feature type="compositionally biased region" description="Polar residues" evidence="1">
    <location>
        <begin position="792"/>
        <end position="805"/>
    </location>
</feature>
<evidence type="ECO:0000313" key="3">
    <source>
        <dbReference type="Proteomes" id="UP001195483"/>
    </source>
</evidence>
<evidence type="ECO:0000313" key="2">
    <source>
        <dbReference type="EMBL" id="KAK3579719.1"/>
    </source>
</evidence>
<name>A0AAE0VJ31_9BIVA</name>
<protein>
    <submittedName>
        <fullName evidence="2">Uncharacterized protein</fullName>
    </submittedName>
</protein>
<dbReference type="AlphaFoldDB" id="A0AAE0VJ31"/>
<accession>A0AAE0VJ31</accession>
<gene>
    <name evidence="2" type="ORF">CHS0354_008861</name>
</gene>
<feature type="compositionally biased region" description="Basic and acidic residues" evidence="1">
    <location>
        <begin position="868"/>
        <end position="887"/>
    </location>
</feature>
<feature type="region of interest" description="Disordered" evidence="1">
    <location>
        <begin position="792"/>
        <end position="899"/>
    </location>
</feature>
<feature type="region of interest" description="Disordered" evidence="1">
    <location>
        <begin position="282"/>
        <end position="301"/>
    </location>
</feature>
<feature type="compositionally biased region" description="Basic and acidic residues" evidence="1">
    <location>
        <begin position="213"/>
        <end position="224"/>
    </location>
</feature>
<comment type="caution">
    <text evidence="2">The sequence shown here is derived from an EMBL/GenBank/DDBJ whole genome shotgun (WGS) entry which is preliminary data.</text>
</comment>
<feature type="compositionally biased region" description="Polar residues" evidence="1">
    <location>
        <begin position="840"/>
        <end position="857"/>
    </location>
</feature>
<sequence length="899" mass="102097">MALHIDSVAGTRGEFRLDYGDRSSSGKHSRFPRSFLDFDLLVSNIEGSIMADQEKTPVQITPQDLLTKSNPGIYLQEKDLTNPRELYSFVSHKTKSTEDLRTAVKQELASKIQNGGVFPHLSKAISMKDLRSGAKTDSVRKDGMSLASVHNRNKNIKDLRNRKDVEEDKENFKNPLNLPSIKGYLDANKDDIVRPTLHRDVSLPGLRKLHHVSRPEDSNDRKMSELGGKTNETKTHESNGIVKRKLDKWFSEMPEEVFDKAQRALMEESIRDRLVLYQSKRQANAQTLHPKRTGGSNSRRVPNTYLQLSVNSFENLCREDSNDKLNKYKLQQKSLHKMKMHELDEAERGESGHVDKFDSIARSMTVPVKLTSSTARLESRDREHVLPAHVLSNGIGVRSDIQNEKSGLKTVNINDVALDAVRTPNEDSFQKGDYSENMYSNSIHHSKLPNKNWSEEDTNESNVYYSFDKNSMRMNASTLDLHRDNSLKQTIQAVEMLRNARQEKQNTIIIGSSIAEVYSQNGTSKWRHKGSNVENVQLSYDKNTKGYNVEKTENSKEDNVDKPMTSILTAGETYMGDATSISTTTRKHRQRTVLKKFNKLEVFSESQRNQMAIGESYKSQFEQFSENHQSASGTFSGYKLDLKPYPQKTPLRYNGDIVKSEVRVQEVVFRFEPGEVVISKKPNAQNHGHKSSERARTIYGKSLVKEERKEVKDEGNRDIKSVKSHKTLYSAYTEHQSLDNGKIVKKIRTEGLLPSLSINTEQINKMNQQDTDGNHDMDGTTENFDNKIEINYPQNIDDSFSTPTPEMQKRSKTREPAIEPDIVGPEASKSTPPDNDKDQQNGLDTNSSASIETSVNDIAQEETLTRYGLEDKEQPENKNSEYDEIASHTDSMSIEIGFD</sequence>
<reference evidence="2" key="3">
    <citation type="submission" date="2023-05" db="EMBL/GenBank/DDBJ databases">
        <authorList>
            <person name="Smith C.H."/>
        </authorList>
    </citation>
    <scope>NUCLEOTIDE SEQUENCE</scope>
    <source>
        <strain evidence="2">CHS0354</strain>
        <tissue evidence="2">Mantle</tissue>
    </source>
</reference>
<dbReference type="Proteomes" id="UP001195483">
    <property type="component" value="Unassembled WGS sequence"/>
</dbReference>
<feature type="compositionally biased region" description="Basic and acidic residues" evidence="1">
    <location>
        <begin position="807"/>
        <end position="817"/>
    </location>
</feature>
<proteinExistence type="predicted"/>
<reference evidence="2" key="2">
    <citation type="journal article" date="2021" name="Genome Biol. Evol.">
        <title>Developing a high-quality reference genome for a parasitic bivalve with doubly uniparental inheritance (Bivalvia: Unionida).</title>
        <authorList>
            <person name="Smith C.H."/>
        </authorList>
    </citation>
    <scope>NUCLEOTIDE SEQUENCE</scope>
    <source>
        <strain evidence="2">CHS0354</strain>
        <tissue evidence="2">Mantle</tissue>
    </source>
</reference>
<reference evidence="2" key="1">
    <citation type="journal article" date="2021" name="Genome Biol. Evol.">
        <title>A High-Quality Reference Genome for a Parasitic Bivalve with Doubly Uniparental Inheritance (Bivalvia: Unionida).</title>
        <authorList>
            <person name="Smith C.H."/>
        </authorList>
    </citation>
    <scope>NUCLEOTIDE SEQUENCE</scope>
    <source>
        <strain evidence="2">CHS0354</strain>
    </source>
</reference>
<feature type="region of interest" description="Disordered" evidence="1">
    <location>
        <begin position="211"/>
        <end position="238"/>
    </location>
</feature>
<keyword evidence="3" id="KW-1185">Reference proteome</keyword>
<dbReference type="EMBL" id="JAEAOA010000582">
    <property type="protein sequence ID" value="KAK3579719.1"/>
    <property type="molecule type" value="Genomic_DNA"/>
</dbReference>